<gene>
    <name evidence="8" type="ORF">Mag101_09840</name>
</gene>
<feature type="transmembrane region" description="Helical" evidence="6">
    <location>
        <begin position="275"/>
        <end position="296"/>
    </location>
</feature>
<dbReference type="Gene3D" id="1.20.1250.20">
    <property type="entry name" value="MFS general substrate transporter like domains"/>
    <property type="match status" value="1"/>
</dbReference>
<feature type="transmembrane region" description="Helical" evidence="6">
    <location>
        <begin position="366"/>
        <end position="384"/>
    </location>
</feature>
<evidence type="ECO:0000256" key="1">
    <source>
        <dbReference type="ARBA" id="ARBA00004141"/>
    </source>
</evidence>
<feature type="transmembrane region" description="Helical" evidence="6">
    <location>
        <begin position="244"/>
        <end position="263"/>
    </location>
</feature>
<dbReference type="InterPro" id="IPR001958">
    <property type="entry name" value="Tet-R_TetA/multi-R_MdtG-like"/>
</dbReference>
<dbReference type="SUPFAM" id="SSF103473">
    <property type="entry name" value="MFS general substrate transporter"/>
    <property type="match status" value="1"/>
</dbReference>
<dbReference type="PRINTS" id="PR01035">
    <property type="entry name" value="TCRTETA"/>
</dbReference>
<keyword evidence="9" id="KW-1185">Reference proteome</keyword>
<feature type="domain" description="Major facilitator superfamily (MFS) profile" evidence="7">
    <location>
        <begin position="1"/>
        <end position="391"/>
    </location>
</feature>
<evidence type="ECO:0000256" key="5">
    <source>
        <dbReference type="ARBA" id="ARBA00023136"/>
    </source>
</evidence>
<dbReference type="InterPro" id="IPR011701">
    <property type="entry name" value="MFS"/>
</dbReference>
<keyword evidence="5 6" id="KW-0472">Membrane</keyword>
<feature type="transmembrane region" description="Helical" evidence="6">
    <location>
        <begin position="302"/>
        <end position="318"/>
    </location>
</feature>
<evidence type="ECO:0000256" key="2">
    <source>
        <dbReference type="ARBA" id="ARBA00022448"/>
    </source>
</evidence>
<dbReference type="Pfam" id="PF07690">
    <property type="entry name" value="MFS_1"/>
    <property type="match status" value="1"/>
</dbReference>
<reference evidence="8" key="1">
    <citation type="submission" date="2017-02" db="EMBL/GenBank/DDBJ databases">
        <title>Genome of Microbulbifer agarilyticus GP101.</title>
        <authorList>
            <person name="Jung J."/>
            <person name="Bae S.S."/>
            <person name="Baek K."/>
        </authorList>
    </citation>
    <scope>NUCLEOTIDE SEQUENCE [LARGE SCALE GENOMIC DNA]</scope>
    <source>
        <strain evidence="8">GP101</strain>
    </source>
</reference>
<feature type="transmembrane region" description="Helical" evidence="6">
    <location>
        <begin position="157"/>
        <end position="177"/>
    </location>
</feature>
<evidence type="ECO:0000313" key="9">
    <source>
        <dbReference type="Proteomes" id="UP000188219"/>
    </source>
</evidence>
<name>A0A1Q2M5F1_9GAMM</name>
<sequence length="403" mass="41485">MYIAVAIVLLDMIGFAIMLPILAYYALQLGATPGIATLCMALYVVGMFFSTPIWGRLSDRFGRKPILVVSLAGAVLGYVLLGFATTVWMVAISRLFSGLMAGNLSVAQAYVADVTTDQDRAKAMGMLGAAFGISFIVGPALGGFLAGDSFEDANLQLPAMVSAGLSLSALLVVIFFLKESLSGTAKSNTQSQSFSQLLGWVAERRGLCLLLGAVTVYNLAAGFVESIFPIWADATDIAHGPKDLVPVLIAAGIAMVIVQGGLIGPLSRRFGERRLMRAGAILFGVSAILVTVAGGYASVPGVAAALVGQGIGAAFVLTSMQSLTSKEAQADNRGAVMGLYNALGTLGRGMGTAITGTAFAGIGIHAPYYIGTALMGLLLLLAIAQRAPRAKEPVPLAAVAEGS</sequence>
<keyword evidence="2" id="KW-0813">Transport</keyword>
<dbReference type="InterPro" id="IPR020846">
    <property type="entry name" value="MFS_dom"/>
</dbReference>
<feature type="transmembrane region" description="Helical" evidence="6">
    <location>
        <begin position="7"/>
        <end position="27"/>
    </location>
</feature>
<proteinExistence type="predicted"/>
<protein>
    <recommendedName>
        <fullName evidence="7">Major facilitator superfamily (MFS) profile domain-containing protein</fullName>
    </recommendedName>
</protein>
<dbReference type="RefSeq" id="WP_077404138.1">
    <property type="nucleotide sequence ID" value="NZ_CP019650.1"/>
</dbReference>
<dbReference type="PANTHER" id="PTHR23504:SF15">
    <property type="entry name" value="MAJOR FACILITATOR SUPERFAMILY (MFS) PROFILE DOMAIN-CONTAINING PROTEIN"/>
    <property type="match status" value="1"/>
</dbReference>
<feature type="transmembrane region" description="Helical" evidence="6">
    <location>
        <begin position="95"/>
        <end position="112"/>
    </location>
</feature>
<dbReference type="STRING" id="260552.Mag101_09840"/>
<evidence type="ECO:0000256" key="4">
    <source>
        <dbReference type="ARBA" id="ARBA00022989"/>
    </source>
</evidence>
<dbReference type="InterPro" id="IPR036259">
    <property type="entry name" value="MFS_trans_sf"/>
</dbReference>
<dbReference type="GO" id="GO:0022857">
    <property type="term" value="F:transmembrane transporter activity"/>
    <property type="evidence" value="ECO:0007669"/>
    <property type="project" value="InterPro"/>
</dbReference>
<dbReference type="GO" id="GO:0016020">
    <property type="term" value="C:membrane"/>
    <property type="evidence" value="ECO:0007669"/>
    <property type="project" value="UniProtKB-SubCell"/>
</dbReference>
<keyword evidence="4 6" id="KW-1133">Transmembrane helix</keyword>
<dbReference type="AlphaFoldDB" id="A0A1Q2M5F1"/>
<evidence type="ECO:0000313" key="8">
    <source>
        <dbReference type="EMBL" id="AQQ67911.1"/>
    </source>
</evidence>
<comment type="subcellular location">
    <subcellularLocation>
        <location evidence="1">Membrane</location>
        <topology evidence="1">Multi-pass membrane protein</topology>
    </subcellularLocation>
</comment>
<dbReference type="Proteomes" id="UP000188219">
    <property type="component" value="Chromosome"/>
</dbReference>
<evidence type="ECO:0000256" key="3">
    <source>
        <dbReference type="ARBA" id="ARBA00022692"/>
    </source>
</evidence>
<dbReference type="CDD" id="cd17330">
    <property type="entry name" value="MFS_SLC46_TetA_like"/>
    <property type="match status" value="1"/>
</dbReference>
<feature type="transmembrane region" description="Helical" evidence="6">
    <location>
        <begin position="124"/>
        <end position="145"/>
    </location>
</feature>
<dbReference type="EMBL" id="CP019650">
    <property type="protein sequence ID" value="AQQ67911.1"/>
    <property type="molecule type" value="Genomic_DNA"/>
</dbReference>
<evidence type="ECO:0000256" key="6">
    <source>
        <dbReference type="SAM" id="Phobius"/>
    </source>
</evidence>
<accession>A0A1Q2M5F1</accession>
<organism evidence="8 9">
    <name type="scientific">Microbulbifer agarilyticus</name>
    <dbReference type="NCBI Taxonomy" id="260552"/>
    <lineage>
        <taxon>Bacteria</taxon>
        <taxon>Pseudomonadati</taxon>
        <taxon>Pseudomonadota</taxon>
        <taxon>Gammaproteobacteria</taxon>
        <taxon>Cellvibrionales</taxon>
        <taxon>Microbulbiferaceae</taxon>
        <taxon>Microbulbifer</taxon>
    </lineage>
</organism>
<feature type="transmembrane region" description="Helical" evidence="6">
    <location>
        <begin position="207"/>
        <end position="232"/>
    </location>
</feature>
<feature type="transmembrane region" description="Helical" evidence="6">
    <location>
        <begin position="339"/>
        <end position="360"/>
    </location>
</feature>
<dbReference type="PANTHER" id="PTHR23504">
    <property type="entry name" value="MAJOR FACILITATOR SUPERFAMILY DOMAIN-CONTAINING PROTEIN 10"/>
    <property type="match status" value="1"/>
</dbReference>
<dbReference type="PROSITE" id="PS50850">
    <property type="entry name" value="MFS"/>
    <property type="match status" value="1"/>
</dbReference>
<dbReference type="KEGG" id="maga:Mag101_09840"/>
<evidence type="ECO:0000259" key="7">
    <source>
        <dbReference type="PROSITE" id="PS50850"/>
    </source>
</evidence>
<keyword evidence="3 6" id="KW-0812">Transmembrane</keyword>
<dbReference type="eggNOG" id="COG2814">
    <property type="taxonomic scope" value="Bacteria"/>
</dbReference>
<feature type="transmembrane region" description="Helical" evidence="6">
    <location>
        <begin position="33"/>
        <end position="54"/>
    </location>
</feature>
<feature type="transmembrane region" description="Helical" evidence="6">
    <location>
        <begin position="66"/>
        <end position="89"/>
    </location>
</feature>